<keyword evidence="14" id="KW-1185">Reference proteome</keyword>
<evidence type="ECO:0000256" key="8">
    <source>
        <dbReference type="ARBA" id="ARBA00022989"/>
    </source>
</evidence>
<feature type="transmembrane region" description="Helical" evidence="11">
    <location>
        <begin position="92"/>
        <end position="116"/>
    </location>
</feature>
<evidence type="ECO:0000256" key="5">
    <source>
        <dbReference type="ARBA" id="ARBA00022692"/>
    </source>
</evidence>
<keyword evidence="9 11" id="KW-0482">Metalloprotease</keyword>
<dbReference type="GO" id="GO:0046872">
    <property type="term" value="F:metal ion binding"/>
    <property type="evidence" value="ECO:0007669"/>
    <property type="project" value="UniProtKB-KW"/>
</dbReference>
<sequence length="338" mass="36744">MSILWSIVIFGILILVHEFGHFITAKANDVKVDEFSLGMGPKVFGFQKGETIYSLRLLPLGGFVRMAGMEDQDQDQEEPRGFNKKTVLQRMAIIFAGPLMNFIAALALFILAFMVVGVPSNSNIIGEVVSGQPAAAAGIRSGDRIVEINGAKVENWEDIVTVIHEKPGHEITLTLSRDNQVKTVQVTPRKDPSSGYGVIGIMQSWERKGLFSATVLGLQNAYDFTKLIIVSLVQMITGAIAPDVAGPVGVVKMVGEVSRFGLGSLMTFAGILSINLGLINLFPIPALDGSRLVFLSLEGLRGRPIDPAKENFIHMIGFVLLMALMVVITYQDILRLFS</sequence>
<evidence type="ECO:0000256" key="11">
    <source>
        <dbReference type="RuleBase" id="RU362031"/>
    </source>
</evidence>
<comment type="cofactor">
    <cofactor evidence="1 11">
        <name>Zn(2+)</name>
        <dbReference type="ChEBI" id="CHEBI:29105"/>
    </cofactor>
</comment>
<keyword evidence="6 11" id="KW-0378">Hydrolase</keyword>
<dbReference type="InterPro" id="IPR001478">
    <property type="entry name" value="PDZ"/>
</dbReference>
<feature type="transmembrane region" description="Helical" evidence="11">
    <location>
        <begin position="260"/>
        <end position="282"/>
    </location>
</feature>
<dbReference type="InterPro" id="IPR041489">
    <property type="entry name" value="PDZ_6"/>
</dbReference>
<evidence type="ECO:0000256" key="9">
    <source>
        <dbReference type="ARBA" id="ARBA00023049"/>
    </source>
</evidence>
<dbReference type="GO" id="GO:0016020">
    <property type="term" value="C:membrane"/>
    <property type="evidence" value="ECO:0007669"/>
    <property type="project" value="UniProtKB-SubCell"/>
</dbReference>
<keyword evidence="8 11" id="KW-1133">Transmembrane helix</keyword>
<dbReference type="KEGG" id="fwa:DCMF_06835"/>
<keyword evidence="7 11" id="KW-0862">Zinc</keyword>
<evidence type="ECO:0000256" key="1">
    <source>
        <dbReference type="ARBA" id="ARBA00001947"/>
    </source>
</evidence>
<organism evidence="13 14">
    <name type="scientific">Formimonas warabiya</name>
    <dbReference type="NCBI Taxonomy" id="1761012"/>
    <lineage>
        <taxon>Bacteria</taxon>
        <taxon>Bacillati</taxon>
        <taxon>Bacillota</taxon>
        <taxon>Clostridia</taxon>
        <taxon>Eubacteriales</taxon>
        <taxon>Peptococcaceae</taxon>
        <taxon>Candidatus Formimonas</taxon>
    </lineage>
</organism>
<keyword evidence="10 11" id="KW-0472">Membrane</keyword>
<gene>
    <name evidence="13" type="ORF">DCMF_06835</name>
</gene>
<evidence type="ECO:0000313" key="13">
    <source>
        <dbReference type="EMBL" id="ATW24534.1"/>
    </source>
</evidence>
<dbReference type="OrthoDB" id="9782003at2"/>
<dbReference type="CDD" id="cd06163">
    <property type="entry name" value="S2P-M50_PDZ_RseP-like"/>
    <property type="match status" value="1"/>
</dbReference>
<dbReference type="InterPro" id="IPR008915">
    <property type="entry name" value="Peptidase_M50"/>
</dbReference>
<dbReference type="EMBL" id="CP017634">
    <property type="protein sequence ID" value="ATW24534.1"/>
    <property type="molecule type" value="Genomic_DNA"/>
</dbReference>
<evidence type="ECO:0000256" key="7">
    <source>
        <dbReference type="ARBA" id="ARBA00022833"/>
    </source>
</evidence>
<evidence type="ECO:0000256" key="6">
    <source>
        <dbReference type="ARBA" id="ARBA00022801"/>
    </source>
</evidence>
<dbReference type="PANTHER" id="PTHR42837:SF2">
    <property type="entry name" value="MEMBRANE METALLOPROTEASE ARASP2, CHLOROPLASTIC-RELATED"/>
    <property type="match status" value="1"/>
</dbReference>
<proteinExistence type="inferred from homology"/>
<dbReference type="AlphaFoldDB" id="A0A3G1KPZ4"/>
<evidence type="ECO:0000256" key="3">
    <source>
        <dbReference type="ARBA" id="ARBA00007931"/>
    </source>
</evidence>
<dbReference type="InterPro" id="IPR036034">
    <property type="entry name" value="PDZ_sf"/>
</dbReference>
<evidence type="ECO:0000256" key="10">
    <source>
        <dbReference type="ARBA" id="ARBA00023136"/>
    </source>
</evidence>
<dbReference type="EC" id="3.4.24.-" evidence="11"/>
<dbReference type="CDD" id="cd23081">
    <property type="entry name" value="cpPDZ_EcRseP-like"/>
    <property type="match status" value="1"/>
</dbReference>
<evidence type="ECO:0000259" key="12">
    <source>
        <dbReference type="PROSITE" id="PS50106"/>
    </source>
</evidence>
<feature type="domain" description="PDZ" evidence="12">
    <location>
        <begin position="111"/>
        <end position="155"/>
    </location>
</feature>
<evidence type="ECO:0000256" key="2">
    <source>
        <dbReference type="ARBA" id="ARBA00004141"/>
    </source>
</evidence>
<keyword evidence="11" id="KW-0479">Metal-binding</keyword>
<dbReference type="PANTHER" id="PTHR42837">
    <property type="entry name" value="REGULATOR OF SIGMA-E PROTEASE RSEP"/>
    <property type="match status" value="1"/>
</dbReference>
<dbReference type="PROSITE" id="PS50106">
    <property type="entry name" value="PDZ"/>
    <property type="match status" value="1"/>
</dbReference>
<keyword evidence="4 13" id="KW-0645">Protease</keyword>
<dbReference type="RefSeq" id="WP_148133732.1">
    <property type="nucleotide sequence ID" value="NZ_CP017634.1"/>
</dbReference>
<comment type="subcellular location">
    <subcellularLocation>
        <location evidence="2">Membrane</location>
        <topology evidence="2">Multi-pass membrane protein</topology>
    </subcellularLocation>
</comment>
<reference evidence="13 14" key="1">
    <citation type="submission" date="2016-10" db="EMBL/GenBank/DDBJ databases">
        <title>Complete Genome Sequence of Peptococcaceae strain DCMF.</title>
        <authorList>
            <person name="Edwards R.J."/>
            <person name="Holland S.I."/>
            <person name="Deshpande N.P."/>
            <person name="Wong Y.K."/>
            <person name="Ertan H."/>
            <person name="Manefield M."/>
            <person name="Russell T.L."/>
            <person name="Lee M.J."/>
        </authorList>
    </citation>
    <scope>NUCLEOTIDE SEQUENCE [LARGE SCALE GENOMIC DNA]</scope>
    <source>
        <strain evidence="13 14">DCMF</strain>
    </source>
</reference>
<dbReference type="SMART" id="SM00228">
    <property type="entry name" value="PDZ"/>
    <property type="match status" value="1"/>
</dbReference>
<feature type="transmembrane region" description="Helical" evidence="11">
    <location>
        <begin position="312"/>
        <end position="330"/>
    </location>
</feature>
<dbReference type="InterPro" id="IPR004387">
    <property type="entry name" value="Pept_M50_Zn"/>
</dbReference>
<dbReference type="Proteomes" id="UP000323521">
    <property type="component" value="Chromosome"/>
</dbReference>
<keyword evidence="5 11" id="KW-0812">Transmembrane</keyword>
<dbReference type="GO" id="GO:0006508">
    <property type="term" value="P:proteolysis"/>
    <property type="evidence" value="ECO:0007669"/>
    <property type="project" value="UniProtKB-KW"/>
</dbReference>
<evidence type="ECO:0000313" key="14">
    <source>
        <dbReference type="Proteomes" id="UP000323521"/>
    </source>
</evidence>
<dbReference type="Pfam" id="PF02163">
    <property type="entry name" value="Peptidase_M50"/>
    <property type="match status" value="1"/>
</dbReference>
<dbReference type="Gene3D" id="2.30.42.10">
    <property type="match status" value="1"/>
</dbReference>
<accession>A0A3G1KPZ4</accession>
<name>A0A3G1KPZ4_FORW1</name>
<protein>
    <recommendedName>
        <fullName evidence="11">Zinc metalloprotease</fullName>
        <ecNumber evidence="11">3.4.24.-</ecNumber>
    </recommendedName>
</protein>
<dbReference type="SUPFAM" id="SSF50156">
    <property type="entry name" value="PDZ domain-like"/>
    <property type="match status" value="1"/>
</dbReference>
<dbReference type="Pfam" id="PF17820">
    <property type="entry name" value="PDZ_6"/>
    <property type="match status" value="1"/>
</dbReference>
<dbReference type="NCBIfam" id="TIGR00054">
    <property type="entry name" value="RIP metalloprotease RseP"/>
    <property type="match status" value="1"/>
</dbReference>
<evidence type="ECO:0000256" key="4">
    <source>
        <dbReference type="ARBA" id="ARBA00022670"/>
    </source>
</evidence>
<comment type="similarity">
    <text evidence="3 11">Belongs to the peptidase M50B family.</text>
</comment>
<dbReference type="GO" id="GO:0004222">
    <property type="term" value="F:metalloendopeptidase activity"/>
    <property type="evidence" value="ECO:0007669"/>
    <property type="project" value="InterPro"/>
</dbReference>